<evidence type="ECO:0000313" key="7">
    <source>
        <dbReference type="EMBL" id="RSH92730.1"/>
    </source>
</evidence>
<dbReference type="GO" id="GO:0003677">
    <property type="term" value="F:DNA binding"/>
    <property type="evidence" value="ECO:0007669"/>
    <property type="project" value="InterPro"/>
</dbReference>
<dbReference type="OrthoDB" id="2596487at2759"/>
<dbReference type="GO" id="GO:0006351">
    <property type="term" value="P:DNA-templated transcription"/>
    <property type="evidence" value="ECO:0007669"/>
    <property type="project" value="InterPro"/>
</dbReference>
<keyword evidence="5" id="KW-0539">Nucleus</keyword>
<keyword evidence="2" id="KW-0479">Metal-binding</keyword>
<evidence type="ECO:0000256" key="1">
    <source>
        <dbReference type="ARBA" id="ARBA00004123"/>
    </source>
</evidence>
<dbReference type="PANTHER" id="PTHR47338:SF7">
    <property type="entry name" value="ZN(II)2CYS6 TRANSCRIPTION FACTOR (EUROFUNG)"/>
    <property type="match status" value="1"/>
</dbReference>
<comment type="subcellular location">
    <subcellularLocation>
        <location evidence="1">Nucleus</location>
    </subcellularLocation>
</comment>
<dbReference type="GO" id="GO:0005634">
    <property type="term" value="C:nucleus"/>
    <property type="evidence" value="ECO:0007669"/>
    <property type="project" value="UniProtKB-SubCell"/>
</dbReference>
<evidence type="ECO:0000256" key="5">
    <source>
        <dbReference type="ARBA" id="ARBA00023242"/>
    </source>
</evidence>
<protein>
    <recommendedName>
        <fullName evidence="6">Xylanolytic transcriptional activator regulatory domain-containing protein</fullName>
    </recommendedName>
</protein>
<keyword evidence="3" id="KW-0805">Transcription regulation</keyword>
<keyword evidence="8" id="KW-1185">Reference proteome</keyword>
<evidence type="ECO:0000256" key="3">
    <source>
        <dbReference type="ARBA" id="ARBA00023015"/>
    </source>
</evidence>
<evidence type="ECO:0000256" key="4">
    <source>
        <dbReference type="ARBA" id="ARBA00023163"/>
    </source>
</evidence>
<dbReference type="Pfam" id="PF04082">
    <property type="entry name" value="Fungal_trans"/>
    <property type="match status" value="1"/>
</dbReference>
<gene>
    <name evidence="7" type="ORF">EHS25_008176</name>
</gene>
<name>A0A427YNW6_9TREE</name>
<evidence type="ECO:0000313" key="8">
    <source>
        <dbReference type="Proteomes" id="UP000279259"/>
    </source>
</evidence>
<feature type="domain" description="Xylanolytic transcriptional activator regulatory" evidence="6">
    <location>
        <begin position="122"/>
        <end position="193"/>
    </location>
</feature>
<dbReference type="GO" id="GO:0000981">
    <property type="term" value="F:DNA-binding transcription factor activity, RNA polymerase II-specific"/>
    <property type="evidence" value="ECO:0007669"/>
    <property type="project" value="InterPro"/>
</dbReference>
<dbReference type="InterPro" id="IPR050815">
    <property type="entry name" value="TF_fung"/>
</dbReference>
<dbReference type="GO" id="GO:0008270">
    <property type="term" value="F:zinc ion binding"/>
    <property type="evidence" value="ECO:0007669"/>
    <property type="project" value="InterPro"/>
</dbReference>
<accession>A0A427YNW6</accession>
<proteinExistence type="predicted"/>
<organism evidence="7 8">
    <name type="scientific">Saitozyma podzolica</name>
    <dbReference type="NCBI Taxonomy" id="1890683"/>
    <lineage>
        <taxon>Eukaryota</taxon>
        <taxon>Fungi</taxon>
        <taxon>Dikarya</taxon>
        <taxon>Basidiomycota</taxon>
        <taxon>Agaricomycotina</taxon>
        <taxon>Tremellomycetes</taxon>
        <taxon>Tremellales</taxon>
        <taxon>Trimorphomycetaceae</taxon>
        <taxon>Saitozyma</taxon>
    </lineage>
</organism>
<dbReference type="AlphaFoldDB" id="A0A427YNW6"/>
<reference evidence="7 8" key="1">
    <citation type="submission" date="2018-11" db="EMBL/GenBank/DDBJ databases">
        <title>Genome sequence of Saitozyma podzolica DSM 27192.</title>
        <authorList>
            <person name="Aliyu H."/>
            <person name="Gorte O."/>
            <person name="Ochsenreither K."/>
        </authorList>
    </citation>
    <scope>NUCLEOTIDE SEQUENCE [LARGE SCALE GENOMIC DNA]</scope>
    <source>
        <strain evidence="7 8">DSM 27192</strain>
    </source>
</reference>
<comment type="caution">
    <text evidence="7">The sequence shown here is derived from an EMBL/GenBank/DDBJ whole genome shotgun (WGS) entry which is preliminary data.</text>
</comment>
<dbReference type="EMBL" id="RSCD01000005">
    <property type="protein sequence ID" value="RSH92730.1"/>
    <property type="molecule type" value="Genomic_DNA"/>
</dbReference>
<evidence type="ECO:0000256" key="2">
    <source>
        <dbReference type="ARBA" id="ARBA00022723"/>
    </source>
</evidence>
<dbReference type="PANTHER" id="PTHR47338">
    <property type="entry name" value="ZN(II)2CYS6 TRANSCRIPTION FACTOR (EUROFUNG)-RELATED"/>
    <property type="match status" value="1"/>
</dbReference>
<dbReference type="STRING" id="1890683.A0A427YNW6"/>
<sequence length="576" mass="64024">MVSVRLGGLRLIPRKEINHLLDVFFTHVYPTLASAIVRRGELYAKVDQSSSSLLIKTICALSYRFSPTADSSNPDGGSAPARWAEEAKQTLMAGLNSFSTDKLATLLYLTQHEVNSGRHGSAWLLMAMAARMAFALRLHYPAEDLGWTAQESRRRLMWAVFSADKFGFAGLQEFTLCPIESLRIPLPASNHNFNLGIPVVNRTLSTIGLEPEPGADGILSRHVWLMYIRSEVLRYVKHLDAFPGKAWDNDSPFSACLAQLRRWKETLPPELELTTPNLYVWQGTHELGPFLTLHLFYDQIHGDLYRIAMPGFPESAPAGYFDGCPPGWPTKLRYACYVRACSIAERFKLVEDLFPELVMCEKTTSLFVYESIRNQLQYLFVAKDTEGPQTQTTTTAGFEAMLRAIGKMTKYYTDIGTVRMLVRHNYPIEGVDIAAFPVGGPVLSRMHWMRRHLRQGGFEQPRSDPFSCSNVDAIDPVANEPLVASPARADPLASSAYLQPAISPMPQPSDEALNPFGDITLPGFGSDENALDTLWETYNAQMEMPEISPFLGILQRWDAEAISGDPAPGAPGAPGF</sequence>
<evidence type="ECO:0000259" key="6">
    <source>
        <dbReference type="SMART" id="SM00906"/>
    </source>
</evidence>
<dbReference type="CDD" id="cd12148">
    <property type="entry name" value="fungal_TF_MHR"/>
    <property type="match status" value="1"/>
</dbReference>
<dbReference type="InterPro" id="IPR007219">
    <property type="entry name" value="XnlR_reg_dom"/>
</dbReference>
<keyword evidence="4" id="KW-0804">Transcription</keyword>
<dbReference type="Proteomes" id="UP000279259">
    <property type="component" value="Unassembled WGS sequence"/>
</dbReference>
<dbReference type="SMART" id="SM00906">
    <property type="entry name" value="Fungal_trans"/>
    <property type="match status" value="1"/>
</dbReference>